<protein>
    <submittedName>
        <fullName evidence="1">Uncharacterized protein</fullName>
    </submittedName>
</protein>
<accession>A0A166CTX3</accession>
<dbReference type="Proteomes" id="UP000076798">
    <property type="component" value="Unassembled WGS sequence"/>
</dbReference>
<keyword evidence="2" id="KW-1185">Reference proteome</keyword>
<name>A0A166CTX3_9AGAM</name>
<organism evidence="1 2">
    <name type="scientific">Sistotremastrum suecicum HHB10207 ss-3</name>
    <dbReference type="NCBI Taxonomy" id="1314776"/>
    <lineage>
        <taxon>Eukaryota</taxon>
        <taxon>Fungi</taxon>
        <taxon>Dikarya</taxon>
        <taxon>Basidiomycota</taxon>
        <taxon>Agaricomycotina</taxon>
        <taxon>Agaricomycetes</taxon>
        <taxon>Sistotremastrales</taxon>
        <taxon>Sistotremastraceae</taxon>
        <taxon>Sistotremastrum</taxon>
    </lineage>
</organism>
<reference evidence="1 2" key="1">
    <citation type="journal article" date="2016" name="Mol. Biol. Evol.">
        <title>Comparative Genomics of Early-Diverging Mushroom-Forming Fungi Provides Insights into the Origins of Lignocellulose Decay Capabilities.</title>
        <authorList>
            <person name="Nagy L.G."/>
            <person name="Riley R."/>
            <person name="Tritt A."/>
            <person name="Adam C."/>
            <person name="Daum C."/>
            <person name="Floudas D."/>
            <person name="Sun H."/>
            <person name="Yadav J.S."/>
            <person name="Pangilinan J."/>
            <person name="Larsson K.H."/>
            <person name="Matsuura K."/>
            <person name="Barry K."/>
            <person name="Labutti K."/>
            <person name="Kuo R."/>
            <person name="Ohm R.A."/>
            <person name="Bhattacharya S.S."/>
            <person name="Shirouzu T."/>
            <person name="Yoshinaga Y."/>
            <person name="Martin F.M."/>
            <person name="Grigoriev I.V."/>
            <person name="Hibbett D.S."/>
        </authorList>
    </citation>
    <scope>NUCLEOTIDE SEQUENCE [LARGE SCALE GENOMIC DNA]</scope>
    <source>
        <strain evidence="1 2">HHB10207 ss-3</strain>
    </source>
</reference>
<proteinExistence type="predicted"/>
<dbReference type="AlphaFoldDB" id="A0A166CTX3"/>
<gene>
    <name evidence="1" type="ORF">SISSUDRAFT_1048025</name>
</gene>
<dbReference type="EMBL" id="KV428076">
    <property type="protein sequence ID" value="KZT37810.1"/>
    <property type="molecule type" value="Genomic_DNA"/>
</dbReference>
<evidence type="ECO:0000313" key="1">
    <source>
        <dbReference type="EMBL" id="KZT37810.1"/>
    </source>
</evidence>
<evidence type="ECO:0000313" key="2">
    <source>
        <dbReference type="Proteomes" id="UP000076798"/>
    </source>
</evidence>
<sequence length="361" mass="40483">MSSTATETITDPGEEVLPLDFIARQVFRMEMVSTERKLAGLVTRGQRLGAPHSVLLQIKGHKCDKDCPEPPELRRKVEKRCALAHAVFNAPEPNACSDILSAPGIVRMEDPPVEDGVMDCVMRVERIIDKDYSEGKKSKLASVPSLLWRIRSLLRTYTDGLIHARKSPDLAFCDFELLYDVAFPLHHIGMLLQLDPPRFQDLLTTCGLEMDLLVLDEPLDIGAARLMAMENESIEPFSVDTLADHFSQLEIAPSNQDAAEMGGRDIPAYATVLFYGNLLMAYLLLPPDTEDNKRRRAKAMSRIVQWSSSMVLPQVIKDALADCIRPIYWDQALCREFCLKGGLSAIVRHLVSGEYRDWGMI</sequence>